<evidence type="ECO:0000256" key="9">
    <source>
        <dbReference type="ARBA" id="ARBA00022909"/>
    </source>
</evidence>
<keyword evidence="9" id="KW-0289">Folate biosynthesis</keyword>
<dbReference type="UniPathway" id="UPA00077">
    <property type="reaction ID" value="UER00155"/>
</dbReference>
<dbReference type="Pfam" id="PF01288">
    <property type="entry name" value="HPPK"/>
    <property type="match status" value="1"/>
</dbReference>
<dbReference type="InterPro" id="IPR000550">
    <property type="entry name" value="Hppk"/>
</dbReference>
<dbReference type="Gene3D" id="3.30.70.560">
    <property type="entry name" value="7,8-Dihydro-6-hydroxymethylpterin-pyrophosphokinase HPPK"/>
    <property type="match status" value="1"/>
</dbReference>
<dbReference type="EC" id="2.7.6.3" evidence="3"/>
<evidence type="ECO:0000256" key="5">
    <source>
        <dbReference type="ARBA" id="ARBA00022679"/>
    </source>
</evidence>
<evidence type="ECO:0000313" key="15">
    <source>
        <dbReference type="Proteomes" id="UP000075420"/>
    </source>
</evidence>
<dbReference type="PROSITE" id="PS00794">
    <property type="entry name" value="HPPK"/>
    <property type="match status" value="1"/>
</dbReference>
<evidence type="ECO:0000256" key="11">
    <source>
        <dbReference type="ARBA" id="ARBA00029766"/>
    </source>
</evidence>
<keyword evidence="5" id="KW-0808">Transferase</keyword>
<evidence type="ECO:0000259" key="13">
    <source>
        <dbReference type="PROSITE" id="PS00794"/>
    </source>
</evidence>
<evidence type="ECO:0000256" key="6">
    <source>
        <dbReference type="ARBA" id="ARBA00022741"/>
    </source>
</evidence>
<dbReference type="AlphaFoldDB" id="A0A150PXD4"/>
<dbReference type="GO" id="GO:0003848">
    <property type="term" value="F:2-amino-4-hydroxy-6-hydroxymethyldihydropteridine diphosphokinase activity"/>
    <property type="evidence" value="ECO:0007669"/>
    <property type="project" value="UniProtKB-EC"/>
</dbReference>
<evidence type="ECO:0000313" key="14">
    <source>
        <dbReference type="EMBL" id="KYF60421.1"/>
    </source>
</evidence>
<proteinExistence type="inferred from homology"/>
<feature type="domain" description="7,8-dihydro-6-hydroxymethylpterin-pyrophosphokinase" evidence="13">
    <location>
        <begin position="93"/>
        <end position="104"/>
    </location>
</feature>
<dbReference type="GO" id="GO:0046656">
    <property type="term" value="P:folic acid biosynthetic process"/>
    <property type="evidence" value="ECO:0007669"/>
    <property type="project" value="UniProtKB-KW"/>
</dbReference>
<gene>
    <name evidence="14" type="ORF">BE08_25260</name>
</gene>
<dbReference type="CDD" id="cd00483">
    <property type="entry name" value="HPPK"/>
    <property type="match status" value="1"/>
</dbReference>
<organism evidence="14 15">
    <name type="scientific">Sorangium cellulosum</name>
    <name type="common">Polyangium cellulosum</name>
    <dbReference type="NCBI Taxonomy" id="56"/>
    <lineage>
        <taxon>Bacteria</taxon>
        <taxon>Pseudomonadati</taxon>
        <taxon>Myxococcota</taxon>
        <taxon>Polyangia</taxon>
        <taxon>Polyangiales</taxon>
        <taxon>Polyangiaceae</taxon>
        <taxon>Sorangium</taxon>
    </lineage>
</organism>
<evidence type="ECO:0000256" key="8">
    <source>
        <dbReference type="ARBA" id="ARBA00022840"/>
    </source>
</evidence>
<dbReference type="PANTHER" id="PTHR43071">
    <property type="entry name" value="2-AMINO-4-HYDROXY-6-HYDROXYMETHYLDIHYDROPTERIDINE PYROPHOSPHOKINASE"/>
    <property type="match status" value="1"/>
</dbReference>
<evidence type="ECO:0000256" key="12">
    <source>
        <dbReference type="ARBA" id="ARBA00033413"/>
    </source>
</evidence>
<evidence type="ECO:0000256" key="10">
    <source>
        <dbReference type="ARBA" id="ARBA00029409"/>
    </source>
</evidence>
<dbReference type="GO" id="GO:0046654">
    <property type="term" value="P:tetrahydrofolate biosynthetic process"/>
    <property type="evidence" value="ECO:0007669"/>
    <property type="project" value="UniProtKB-UniPathway"/>
</dbReference>
<comment type="function">
    <text evidence="10">Catalyzes the transfer of pyrophosphate from adenosine triphosphate (ATP) to 6-hydroxymethyl-7,8-dihydropterin, an enzymatic step in folate biosynthesis pathway.</text>
</comment>
<evidence type="ECO:0000256" key="4">
    <source>
        <dbReference type="ARBA" id="ARBA00016218"/>
    </source>
</evidence>
<keyword evidence="8" id="KW-0067">ATP-binding</keyword>
<sequence>MSSPRRIVIGLGSSVGDRLATIRAAIAALDADPDLEVVRESPRYESPPAGGPPQGDYVNAAVLVATSLPAREILERTLAVERSLGRIRPDAVRWGPRTIDLDLLWIEGEAVAAPDLEVPHPRLCERVFALRPLLDVAPDARDPRTALAYASLAEASAPIRRIDPS</sequence>
<keyword evidence="6" id="KW-0547">Nucleotide-binding</keyword>
<protein>
    <recommendedName>
        <fullName evidence="4">2-amino-4-hydroxy-6-hydroxymethyldihydropteridine pyrophosphokinase</fullName>
        <ecNumber evidence="3">2.7.6.3</ecNumber>
    </recommendedName>
    <alternativeName>
        <fullName evidence="11">6-hydroxymethyl-7,8-dihydropterin pyrophosphokinase</fullName>
    </alternativeName>
    <alternativeName>
        <fullName evidence="12">7,8-dihydro-6-hydroxymethylpterin-pyrophosphokinase</fullName>
    </alternativeName>
</protein>
<reference evidence="14 15" key="1">
    <citation type="submission" date="2014-02" db="EMBL/GenBank/DDBJ databases">
        <title>The small core and large imbalanced accessory genome model reveals a collaborative survival strategy of Sorangium cellulosum strains in nature.</title>
        <authorList>
            <person name="Han K."/>
            <person name="Peng R."/>
            <person name="Blom J."/>
            <person name="Li Y.-Z."/>
        </authorList>
    </citation>
    <scope>NUCLEOTIDE SEQUENCE [LARGE SCALE GENOMIC DNA]</scope>
    <source>
        <strain evidence="14 15">So0157-25</strain>
    </source>
</reference>
<name>A0A150PXD4_SORCE</name>
<comment type="similarity">
    <text evidence="2">Belongs to the HPPK family.</text>
</comment>
<comment type="caution">
    <text evidence="14">The sequence shown here is derived from an EMBL/GenBank/DDBJ whole genome shotgun (WGS) entry which is preliminary data.</text>
</comment>
<evidence type="ECO:0000256" key="1">
    <source>
        <dbReference type="ARBA" id="ARBA00005051"/>
    </source>
</evidence>
<dbReference type="SUPFAM" id="SSF55083">
    <property type="entry name" value="6-hydroxymethyl-7,8-dihydropterin pyrophosphokinase, HPPK"/>
    <property type="match status" value="1"/>
</dbReference>
<dbReference type="GO" id="GO:0016301">
    <property type="term" value="F:kinase activity"/>
    <property type="evidence" value="ECO:0007669"/>
    <property type="project" value="UniProtKB-KW"/>
</dbReference>
<dbReference type="GO" id="GO:0005524">
    <property type="term" value="F:ATP binding"/>
    <property type="evidence" value="ECO:0007669"/>
    <property type="project" value="UniProtKB-KW"/>
</dbReference>
<dbReference type="NCBIfam" id="TIGR01498">
    <property type="entry name" value="folK"/>
    <property type="match status" value="1"/>
</dbReference>
<accession>A0A150PXD4</accession>
<keyword evidence="7" id="KW-0418">Kinase</keyword>
<evidence type="ECO:0000256" key="3">
    <source>
        <dbReference type="ARBA" id="ARBA00013253"/>
    </source>
</evidence>
<dbReference type="InterPro" id="IPR035907">
    <property type="entry name" value="Hppk_sf"/>
</dbReference>
<evidence type="ECO:0000256" key="2">
    <source>
        <dbReference type="ARBA" id="ARBA00005810"/>
    </source>
</evidence>
<comment type="pathway">
    <text evidence="1">Cofactor biosynthesis; tetrahydrofolate biosynthesis; 2-amino-4-hydroxy-6-hydroxymethyl-7,8-dihydropteridine diphosphate from 7,8-dihydroneopterin triphosphate: step 4/4.</text>
</comment>
<dbReference type="PANTHER" id="PTHR43071:SF1">
    <property type="entry name" value="2-AMINO-4-HYDROXY-6-HYDROXYMETHYLDIHYDROPTERIDINE PYROPHOSPHOKINASE"/>
    <property type="match status" value="1"/>
</dbReference>
<dbReference type="Proteomes" id="UP000075420">
    <property type="component" value="Unassembled WGS sequence"/>
</dbReference>
<evidence type="ECO:0000256" key="7">
    <source>
        <dbReference type="ARBA" id="ARBA00022777"/>
    </source>
</evidence>
<dbReference type="EMBL" id="JELY01000031">
    <property type="protein sequence ID" value="KYF60421.1"/>
    <property type="molecule type" value="Genomic_DNA"/>
</dbReference>